<feature type="signal peptide" evidence="4">
    <location>
        <begin position="1"/>
        <end position="21"/>
    </location>
</feature>
<dbReference type="Pfam" id="PF13531">
    <property type="entry name" value="SBP_bac_11"/>
    <property type="match status" value="1"/>
</dbReference>
<dbReference type="PIRSF" id="PIRSF004846">
    <property type="entry name" value="ModA"/>
    <property type="match status" value="1"/>
</dbReference>
<feature type="chain" id="PRO_5047460198" evidence="4">
    <location>
        <begin position="22"/>
        <end position="238"/>
    </location>
</feature>
<comment type="similarity">
    <text evidence="1">Belongs to the bacterial solute-binding protein ModA family.</text>
</comment>
<keyword evidence="2" id="KW-0479">Metal-binding</keyword>
<dbReference type="PANTHER" id="PTHR30632">
    <property type="entry name" value="MOLYBDATE-BINDING PERIPLASMIC PROTEIN"/>
    <property type="match status" value="1"/>
</dbReference>
<dbReference type="EMBL" id="JBHRYN010000012">
    <property type="protein sequence ID" value="MFC3702388.1"/>
    <property type="molecule type" value="Genomic_DNA"/>
</dbReference>
<keyword evidence="3 4" id="KW-0732">Signal</keyword>
<sequence>MAIKRITTLFCLLLLLAQTQAESLHIAVTASFRPVLDELAIEFEKETGIALTVSSASTGTLYQQSLHGAPFDVFLSADKQRPRALQEKLKLSEESVFIYAKGELVFVSTDPVLKKLEDILQSKQRVIIANAKVAPFGVAAEQVLVSINYQGEKVLANNVMQAQQYLNLRLAPTGIVSASVALNLPSTPIPQSLYELVEQAGVVLNDTPVSQTFVKYLTSPKVLELYQKYGYSMADSTH</sequence>
<dbReference type="InterPro" id="IPR005950">
    <property type="entry name" value="ModA"/>
</dbReference>
<evidence type="ECO:0000256" key="2">
    <source>
        <dbReference type="ARBA" id="ARBA00022723"/>
    </source>
</evidence>
<dbReference type="PANTHER" id="PTHR30632:SF14">
    <property type="entry name" value="TUNGSTATE_MOLYBDATE_CHROMATE-BINDING PROTEIN MODA"/>
    <property type="match status" value="1"/>
</dbReference>
<dbReference type="SUPFAM" id="SSF53850">
    <property type="entry name" value="Periplasmic binding protein-like II"/>
    <property type="match status" value="1"/>
</dbReference>
<keyword evidence="6" id="KW-1185">Reference proteome</keyword>
<organism evidence="5 6">
    <name type="scientific">Reinekea marina</name>
    <dbReference type="NCBI Taxonomy" id="1310421"/>
    <lineage>
        <taxon>Bacteria</taxon>
        <taxon>Pseudomonadati</taxon>
        <taxon>Pseudomonadota</taxon>
        <taxon>Gammaproteobacteria</taxon>
        <taxon>Oceanospirillales</taxon>
        <taxon>Saccharospirillaceae</taxon>
        <taxon>Reinekea</taxon>
    </lineage>
</organism>
<dbReference type="NCBIfam" id="TIGR01256">
    <property type="entry name" value="modA"/>
    <property type="match status" value="1"/>
</dbReference>
<dbReference type="Proteomes" id="UP001595710">
    <property type="component" value="Unassembled WGS sequence"/>
</dbReference>
<reference evidence="6" key="1">
    <citation type="journal article" date="2019" name="Int. J. Syst. Evol. Microbiol.">
        <title>The Global Catalogue of Microorganisms (GCM) 10K type strain sequencing project: providing services to taxonomists for standard genome sequencing and annotation.</title>
        <authorList>
            <consortium name="The Broad Institute Genomics Platform"/>
            <consortium name="The Broad Institute Genome Sequencing Center for Infectious Disease"/>
            <person name="Wu L."/>
            <person name="Ma J."/>
        </authorList>
    </citation>
    <scope>NUCLEOTIDE SEQUENCE [LARGE SCALE GENOMIC DNA]</scope>
    <source>
        <strain evidence="6">CECT 8288</strain>
    </source>
</reference>
<dbReference type="Gene3D" id="3.40.190.10">
    <property type="entry name" value="Periplasmic binding protein-like II"/>
    <property type="match status" value="2"/>
</dbReference>
<comment type="caution">
    <text evidence="5">The sequence shown here is derived from an EMBL/GenBank/DDBJ whole genome shotgun (WGS) entry which is preliminary data.</text>
</comment>
<protein>
    <submittedName>
        <fullName evidence="5">Molybdate ABC transporter substrate-binding protein</fullName>
    </submittedName>
</protein>
<evidence type="ECO:0000256" key="4">
    <source>
        <dbReference type="SAM" id="SignalP"/>
    </source>
</evidence>
<evidence type="ECO:0000256" key="3">
    <source>
        <dbReference type="ARBA" id="ARBA00022729"/>
    </source>
</evidence>
<accession>A0ABV7WWE7</accession>
<dbReference type="RefSeq" id="WP_290281287.1">
    <property type="nucleotide sequence ID" value="NZ_JAUFQI010000001.1"/>
</dbReference>
<dbReference type="InterPro" id="IPR050682">
    <property type="entry name" value="ModA/WtpA"/>
</dbReference>
<evidence type="ECO:0000313" key="5">
    <source>
        <dbReference type="EMBL" id="MFC3702388.1"/>
    </source>
</evidence>
<evidence type="ECO:0000256" key="1">
    <source>
        <dbReference type="ARBA" id="ARBA00009175"/>
    </source>
</evidence>
<name>A0ABV7WWE7_9GAMM</name>
<gene>
    <name evidence="5" type="primary">modA</name>
    <name evidence="5" type="ORF">ACFOND_12115</name>
</gene>
<proteinExistence type="inferred from homology"/>
<evidence type="ECO:0000313" key="6">
    <source>
        <dbReference type="Proteomes" id="UP001595710"/>
    </source>
</evidence>